<dbReference type="EMBL" id="JACAZH010000010">
    <property type="protein sequence ID" value="KAF7357091.1"/>
    <property type="molecule type" value="Genomic_DNA"/>
</dbReference>
<proteinExistence type="predicted"/>
<feature type="region of interest" description="Disordered" evidence="1">
    <location>
        <begin position="24"/>
        <end position="51"/>
    </location>
</feature>
<feature type="compositionally biased region" description="Polar residues" evidence="1">
    <location>
        <begin position="30"/>
        <end position="43"/>
    </location>
</feature>
<accession>A0A8H6XQE0</accession>
<evidence type="ECO:0000313" key="4">
    <source>
        <dbReference type="Proteomes" id="UP000623467"/>
    </source>
</evidence>
<keyword evidence="4" id="KW-1185">Reference proteome</keyword>
<protein>
    <submittedName>
        <fullName evidence="2">Uncharacterized protein</fullName>
    </submittedName>
</protein>
<sequence length="106" mass="11285">MSAAVIRCRSEVILPASKGLFLGPNDNRETAMNGNTKTLSSAASKPYSAGGSTNGFPRVRCNCLVPLADLDFVYVRFLRKPEPDPVPPSLSYPPSSTESPSGDRAI</sequence>
<gene>
    <name evidence="3" type="ORF">MSAN_01303200</name>
    <name evidence="2" type="ORF">MSAN_01944000</name>
</gene>
<reference evidence="2" key="1">
    <citation type="submission" date="2020-05" db="EMBL/GenBank/DDBJ databases">
        <title>Mycena genomes resolve the evolution of fungal bioluminescence.</title>
        <authorList>
            <person name="Tsai I.J."/>
        </authorList>
    </citation>
    <scope>NUCLEOTIDE SEQUENCE</scope>
    <source>
        <strain evidence="2">160909Yilan</strain>
    </source>
</reference>
<evidence type="ECO:0000313" key="3">
    <source>
        <dbReference type="EMBL" id="KAF7357091.1"/>
    </source>
</evidence>
<dbReference type="Proteomes" id="UP000623467">
    <property type="component" value="Unassembled WGS sequence"/>
</dbReference>
<dbReference type="AlphaFoldDB" id="A0A8H6XQE0"/>
<feature type="region of interest" description="Disordered" evidence="1">
    <location>
        <begin position="82"/>
        <end position="106"/>
    </location>
</feature>
<evidence type="ECO:0000256" key="1">
    <source>
        <dbReference type="SAM" id="MobiDB-lite"/>
    </source>
</evidence>
<comment type="caution">
    <text evidence="2">The sequence shown here is derived from an EMBL/GenBank/DDBJ whole genome shotgun (WGS) entry which is preliminary data.</text>
</comment>
<organism evidence="2 4">
    <name type="scientific">Mycena sanguinolenta</name>
    <dbReference type="NCBI Taxonomy" id="230812"/>
    <lineage>
        <taxon>Eukaryota</taxon>
        <taxon>Fungi</taxon>
        <taxon>Dikarya</taxon>
        <taxon>Basidiomycota</taxon>
        <taxon>Agaricomycotina</taxon>
        <taxon>Agaricomycetes</taxon>
        <taxon>Agaricomycetidae</taxon>
        <taxon>Agaricales</taxon>
        <taxon>Marasmiineae</taxon>
        <taxon>Mycenaceae</taxon>
        <taxon>Mycena</taxon>
    </lineage>
</organism>
<name>A0A8H6XQE0_9AGAR</name>
<dbReference type="EMBL" id="JACAZH010000021">
    <property type="protein sequence ID" value="KAF7344617.1"/>
    <property type="molecule type" value="Genomic_DNA"/>
</dbReference>
<evidence type="ECO:0000313" key="2">
    <source>
        <dbReference type="EMBL" id="KAF7344617.1"/>
    </source>
</evidence>